<sequence>MEMAQLELKDVSFTYPQQPLPAINDVSISVQAGEFIVICGPSGSGKSTLLKLLKPELLTAGEKKGSIHYSGALLADVSLLELSAQIGMVMQNPESQMVLDRVMEELYFSMENVGLPPLVMRKRLAEIAQFFNLEPLLTKSTMDLSGGQQQLINLASVLALHPRILLLDEPTAQLDPIAAKEFIQLVYRINQDYGITVLMTEHRLEEIWPIADRIWMMEGGEIVAQGNPDELIQHNRNYVERYLPAPTRLFMALGLEGELPKTVKQAKPFLEKWMGRQSGIQQNTRHISNELSSGLSIGLKSELSSELSSERMSKGPSEVVLKVKDVAFQYEKNSEAVLKQVSLEIREGDFVALFGANGSGKTTFLQIACGLLKPLRGSIHAFGAPLKSINEKLRYAKLGYLAQNPLFHFLNETVREELSFAAARAKELGFSVDLPAVSALFGFDRLQEHHPYDISGGEKQKLALACMLMTQPRILFLDEPTKGLDPEAKLVLAELLAVERRKGVSILMVSHDIEFAAAYVNRCAMMFDGKIVADTAPAEFFSENYFYTTAINRLARDWYPQAVRVEDILELCDINGS</sequence>
<proteinExistence type="inferred from homology"/>
<evidence type="ECO:0000256" key="1">
    <source>
        <dbReference type="ARBA" id="ARBA00004202"/>
    </source>
</evidence>
<dbReference type="PROSITE" id="PS00211">
    <property type="entry name" value="ABC_TRANSPORTER_1"/>
    <property type="match status" value="2"/>
</dbReference>
<comment type="function">
    <text evidence="10">Probably part of an ABC transporter complex. Responsible for energy coupling to the transport system.</text>
</comment>
<keyword evidence="9" id="KW-0472">Membrane</keyword>
<evidence type="ECO:0000313" key="13">
    <source>
        <dbReference type="Proteomes" id="UP001519287"/>
    </source>
</evidence>
<dbReference type="InterPro" id="IPR003593">
    <property type="entry name" value="AAA+_ATPase"/>
</dbReference>
<keyword evidence="3" id="KW-0813">Transport</keyword>
<dbReference type="Proteomes" id="UP001519287">
    <property type="component" value="Unassembled WGS sequence"/>
</dbReference>
<keyword evidence="6" id="KW-0547">Nucleotide-binding</keyword>
<dbReference type="InterPro" id="IPR050095">
    <property type="entry name" value="ECF_ABC_transporter_ATP-bd"/>
</dbReference>
<dbReference type="InterPro" id="IPR017871">
    <property type="entry name" value="ABC_transporter-like_CS"/>
</dbReference>
<organism evidence="12 13">
    <name type="scientific">Paenibacillus eucommiae</name>
    <dbReference type="NCBI Taxonomy" id="1355755"/>
    <lineage>
        <taxon>Bacteria</taxon>
        <taxon>Bacillati</taxon>
        <taxon>Bacillota</taxon>
        <taxon>Bacilli</taxon>
        <taxon>Bacillales</taxon>
        <taxon>Paenibacillaceae</taxon>
        <taxon>Paenibacillus</taxon>
    </lineage>
</organism>
<evidence type="ECO:0000256" key="5">
    <source>
        <dbReference type="ARBA" id="ARBA00022737"/>
    </source>
</evidence>
<evidence type="ECO:0000313" key="12">
    <source>
        <dbReference type="EMBL" id="MBP1989121.1"/>
    </source>
</evidence>
<keyword evidence="5" id="KW-0677">Repeat</keyword>
<dbReference type="GO" id="GO:0005524">
    <property type="term" value="F:ATP binding"/>
    <property type="evidence" value="ECO:0007669"/>
    <property type="project" value="UniProtKB-KW"/>
</dbReference>
<comment type="similarity">
    <text evidence="2">Belongs to the ABC transporter superfamily.</text>
</comment>
<protein>
    <submittedName>
        <fullName evidence="12">Energy-coupling factor transport system ATP-binding protein</fullName>
        <ecNumber evidence="12">3.6.3.-</ecNumber>
    </submittedName>
</protein>
<evidence type="ECO:0000256" key="6">
    <source>
        <dbReference type="ARBA" id="ARBA00022741"/>
    </source>
</evidence>
<comment type="subcellular location">
    <subcellularLocation>
        <location evidence="1">Cell membrane</location>
        <topology evidence="1">Peripheral membrane protein</topology>
    </subcellularLocation>
</comment>
<keyword evidence="7 12" id="KW-0067">ATP-binding</keyword>
<dbReference type="PANTHER" id="PTHR43553">
    <property type="entry name" value="HEAVY METAL TRANSPORTER"/>
    <property type="match status" value="1"/>
</dbReference>
<dbReference type="PANTHER" id="PTHR43553:SF23">
    <property type="entry name" value="ABC TRANSPORTER ATP-BINDING COMPONENT"/>
    <property type="match status" value="1"/>
</dbReference>
<dbReference type="Pfam" id="PF00005">
    <property type="entry name" value="ABC_tran"/>
    <property type="match status" value="2"/>
</dbReference>
<gene>
    <name evidence="12" type="ORF">J2Z66_000716</name>
</gene>
<evidence type="ECO:0000256" key="8">
    <source>
        <dbReference type="ARBA" id="ARBA00022967"/>
    </source>
</evidence>
<keyword evidence="13" id="KW-1185">Reference proteome</keyword>
<dbReference type="InterPro" id="IPR015856">
    <property type="entry name" value="ABC_transpr_CbiO/EcfA_su"/>
</dbReference>
<evidence type="ECO:0000256" key="9">
    <source>
        <dbReference type="ARBA" id="ARBA00023136"/>
    </source>
</evidence>
<dbReference type="Gene3D" id="3.40.50.300">
    <property type="entry name" value="P-loop containing nucleotide triphosphate hydrolases"/>
    <property type="match status" value="2"/>
</dbReference>
<keyword evidence="8" id="KW-1278">Translocase</keyword>
<dbReference type="CDD" id="cd03225">
    <property type="entry name" value="ABC_cobalt_CbiO_domain1"/>
    <property type="match status" value="2"/>
</dbReference>
<comment type="caution">
    <text evidence="12">The sequence shown here is derived from an EMBL/GenBank/DDBJ whole genome shotgun (WGS) entry which is preliminary data.</text>
</comment>
<dbReference type="SMART" id="SM00382">
    <property type="entry name" value="AAA"/>
    <property type="match status" value="2"/>
</dbReference>
<dbReference type="GO" id="GO:0016787">
    <property type="term" value="F:hydrolase activity"/>
    <property type="evidence" value="ECO:0007669"/>
    <property type="project" value="UniProtKB-KW"/>
</dbReference>
<feature type="domain" description="ABC transporter" evidence="11">
    <location>
        <begin position="321"/>
        <end position="553"/>
    </location>
</feature>
<name>A0ABS4INH4_9BACL</name>
<accession>A0ABS4INH4</accession>
<keyword evidence="12" id="KW-0378">Hydrolase</keyword>
<evidence type="ECO:0000259" key="11">
    <source>
        <dbReference type="PROSITE" id="PS50893"/>
    </source>
</evidence>
<dbReference type="InterPro" id="IPR027417">
    <property type="entry name" value="P-loop_NTPase"/>
</dbReference>
<evidence type="ECO:0000256" key="2">
    <source>
        <dbReference type="ARBA" id="ARBA00005417"/>
    </source>
</evidence>
<dbReference type="RefSeq" id="WP_209969953.1">
    <property type="nucleotide sequence ID" value="NZ_JAGGLB010000002.1"/>
</dbReference>
<keyword evidence="4" id="KW-1003">Cell membrane</keyword>
<reference evidence="12 13" key="1">
    <citation type="submission" date="2021-03" db="EMBL/GenBank/DDBJ databases">
        <title>Genomic Encyclopedia of Type Strains, Phase IV (KMG-IV): sequencing the most valuable type-strain genomes for metagenomic binning, comparative biology and taxonomic classification.</title>
        <authorList>
            <person name="Goeker M."/>
        </authorList>
    </citation>
    <scope>NUCLEOTIDE SEQUENCE [LARGE SCALE GENOMIC DNA]</scope>
    <source>
        <strain evidence="12 13">DSM 26048</strain>
    </source>
</reference>
<evidence type="ECO:0000256" key="10">
    <source>
        <dbReference type="ARBA" id="ARBA00025157"/>
    </source>
</evidence>
<feature type="domain" description="ABC transporter" evidence="11">
    <location>
        <begin position="6"/>
        <end position="244"/>
    </location>
</feature>
<dbReference type="InterPro" id="IPR003439">
    <property type="entry name" value="ABC_transporter-like_ATP-bd"/>
</dbReference>
<dbReference type="PROSITE" id="PS50893">
    <property type="entry name" value="ABC_TRANSPORTER_2"/>
    <property type="match status" value="2"/>
</dbReference>
<evidence type="ECO:0000256" key="4">
    <source>
        <dbReference type="ARBA" id="ARBA00022475"/>
    </source>
</evidence>
<evidence type="ECO:0000256" key="3">
    <source>
        <dbReference type="ARBA" id="ARBA00022448"/>
    </source>
</evidence>
<dbReference type="EMBL" id="JAGGLB010000002">
    <property type="protein sequence ID" value="MBP1989121.1"/>
    <property type="molecule type" value="Genomic_DNA"/>
</dbReference>
<dbReference type="SUPFAM" id="SSF52540">
    <property type="entry name" value="P-loop containing nucleoside triphosphate hydrolases"/>
    <property type="match status" value="2"/>
</dbReference>
<dbReference type="EC" id="3.6.3.-" evidence="12"/>
<evidence type="ECO:0000256" key="7">
    <source>
        <dbReference type="ARBA" id="ARBA00022840"/>
    </source>
</evidence>